<evidence type="ECO:0000313" key="3">
    <source>
        <dbReference type="Proteomes" id="UP000012045"/>
    </source>
</evidence>
<feature type="region of interest" description="Disordered" evidence="1">
    <location>
        <begin position="532"/>
        <end position="554"/>
    </location>
</feature>
<dbReference type="EMBL" id="KB708023">
    <property type="protein sequence ID" value="EMR82900.1"/>
    <property type="molecule type" value="Genomic_DNA"/>
</dbReference>
<dbReference type="Proteomes" id="UP000012045">
    <property type="component" value="Unassembled WGS sequence"/>
</dbReference>
<evidence type="ECO:0000313" key="2">
    <source>
        <dbReference type="EMBL" id="EMR82900.1"/>
    </source>
</evidence>
<gene>
    <name evidence="2" type="ORF">BcDW1_8449</name>
</gene>
<sequence length="554" mass="64500">MAEPLPDLDYPRWNNPVLDQRYYRWNELFDTMNFDDDKSLGKILQAAAAAERFHPFNLKLIEGTHLNEFEMIGVRDLSYAFNRNLLCRDIVRHLILFSRYDDKIFTLGKATKICTDMLKITNLSPVRQPDIYLQVRREFCRLAPDLEDLDEDEAEAELDRWARWGYLETRKGTGTGIRQYTQGPDDESVFSESININVENNWEVSYQMNAAEAETFTAAKALVSMKAQGSASGLGMNSVSNPQKQISNKRKREEPYVRRSKSIDWESVTEGYNDRFNVCFQEKGVLMRDGESELREGRSAPNRTRQEIKMISSNDPRLSSIVAEYNDLKKKIDNDISEDSSQVEVYEEDQSPPRMFKWKGVRYIDNNDRTEAEVNKPDKSKTIIEYISLLTETEQENPGNFKLGRVLFEYKERLRWKSRDDVTVLNQWRKLMLHRTSGIPLKGEKAEPSLTYAWSWDERHRLANILTKRTSINSLRKKNYSGVDFSSVFEEFNDTLNIYRSETQIKRFAEKNNLSKFTDDYIEEENKRRIDSANDTASAFASKRPRISSSGSSQ</sequence>
<evidence type="ECO:0000256" key="1">
    <source>
        <dbReference type="SAM" id="MobiDB-lite"/>
    </source>
</evidence>
<organism evidence="2 3">
    <name type="scientific">Botryotinia fuckeliana (strain BcDW1)</name>
    <name type="common">Noble rot fungus</name>
    <name type="synonym">Botrytis cinerea</name>
    <dbReference type="NCBI Taxonomy" id="1290391"/>
    <lineage>
        <taxon>Eukaryota</taxon>
        <taxon>Fungi</taxon>
        <taxon>Dikarya</taxon>
        <taxon>Ascomycota</taxon>
        <taxon>Pezizomycotina</taxon>
        <taxon>Leotiomycetes</taxon>
        <taxon>Helotiales</taxon>
        <taxon>Sclerotiniaceae</taxon>
        <taxon>Botrytis</taxon>
    </lineage>
</organism>
<proteinExistence type="predicted"/>
<dbReference type="AlphaFoldDB" id="M7TND0"/>
<protein>
    <submittedName>
        <fullName evidence="2">Uncharacterized protein</fullName>
    </submittedName>
</protein>
<name>M7TND0_BOTF1</name>
<feature type="region of interest" description="Disordered" evidence="1">
    <location>
        <begin position="231"/>
        <end position="255"/>
    </location>
</feature>
<dbReference type="OrthoDB" id="3508220at2759"/>
<feature type="compositionally biased region" description="Polar residues" evidence="1">
    <location>
        <begin position="231"/>
        <end position="246"/>
    </location>
</feature>
<dbReference type="HOGENOM" id="CLU_491745_0_0_1"/>
<accession>M7TND0</accession>
<reference evidence="3" key="1">
    <citation type="journal article" date="2013" name="Genome Announc.">
        <title>Draft genome sequence of Botrytis cinerea BcDW1, inoculum for noble rot of grape berries.</title>
        <authorList>
            <person name="Blanco-Ulate B."/>
            <person name="Allen G."/>
            <person name="Powell A.L."/>
            <person name="Cantu D."/>
        </authorList>
    </citation>
    <scope>NUCLEOTIDE SEQUENCE [LARGE SCALE GENOMIC DNA]</scope>
    <source>
        <strain evidence="3">BcDW1</strain>
    </source>
</reference>